<feature type="transmembrane region" description="Helical" evidence="6">
    <location>
        <begin position="37"/>
        <end position="56"/>
    </location>
</feature>
<feature type="transmembrane region" description="Helical" evidence="6">
    <location>
        <begin position="447"/>
        <end position="466"/>
    </location>
</feature>
<organism evidence="7 8">
    <name type="scientific">Terrilactibacillus laevilacticus</name>
    <dbReference type="NCBI Taxonomy" id="1380157"/>
    <lineage>
        <taxon>Bacteria</taxon>
        <taxon>Bacillati</taxon>
        <taxon>Bacillota</taxon>
        <taxon>Bacilli</taxon>
        <taxon>Bacillales</taxon>
        <taxon>Bacillaceae</taxon>
        <taxon>Terrilactibacillus</taxon>
    </lineage>
</organism>
<accession>A0ABW5PRK4</accession>
<dbReference type="RefSeq" id="WP_141191190.1">
    <property type="nucleotide sequence ID" value="NZ_JBHUMR010000012.1"/>
</dbReference>
<evidence type="ECO:0000256" key="3">
    <source>
        <dbReference type="ARBA" id="ARBA00022692"/>
    </source>
</evidence>
<dbReference type="Pfam" id="PF02133">
    <property type="entry name" value="Transp_cyt_pur"/>
    <property type="match status" value="1"/>
</dbReference>
<feature type="transmembrane region" description="Helical" evidence="6">
    <location>
        <begin position="307"/>
        <end position="337"/>
    </location>
</feature>
<feature type="transmembrane region" description="Helical" evidence="6">
    <location>
        <begin position="150"/>
        <end position="174"/>
    </location>
</feature>
<dbReference type="Gene3D" id="1.10.4160.10">
    <property type="entry name" value="Hydantoin permease"/>
    <property type="match status" value="1"/>
</dbReference>
<proteinExistence type="inferred from homology"/>
<dbReference type="InterPro" id="IPR045225">
    <property type="entry name" value="Uracil/uridine/allantoin_perm"/>
</dbReference>
<feature type="transmembrane region" description="Helical" evidence="6">
    <location>
        <begin position="378"/>
        <end position="397"/>
    </location>
</feature>
<evidence type="ECO:0000256" key="1">
    <source>
        <dbReference type="ARBA" id="ARBA00004141"/>
    </source>
</evidence>
<dbReference type="Proteomes" id="UP001597458">
    <property type="component" value="Unassembled WGS sequence"/>
</dbReference>
<feature type="transmembrane region" description="Helical" evidence="6">
    <location>
        <begin position="349"/>
        <end position="366"/>
    </location>
</feature>
<keyword evidence="5 6" id="KW-0472">Membrane</keyword>
<sequence>MTEVKVNMKKWDKGLYNDDLVPTPSEKRNWSWWSFSTLWMGIAHNVPAWVLAAGMIGEGMSFWQAMSAVLIAYGVVYVAIILNSISGSKYGLPFPVIIRAAFGYKGSKIPILIRGFLGIFWFGVFLWIGGEAIQAGLGAIFPWWTSLADHHVIGMSLDYFISYVICVLIHVYMVTHGIERIRRFEVWAGPLIMIFSLGLLCWALSTSGLKPIVTHEATLTGAKFWSQYFLSISGLIGSMATLIVNNPDLTRFAKSSKDQLVGQFIGIPISFLFFSCVGLLVTIGTVLVYGHAISDPLQLLMRFNNPIIVLIGAILVFAAAISCNLATNAVSVGFDLAALFPNKLNFSRAGWLAIVVGIISAPWLWYGNSAMVDTIMGALGASMGPIAGIMLVDFYIVRKRLYDLNGLYIYNGPYAYTNGFNIRAILALVIGMLIAFTGLIIPSLSELYAYNWFLGIAFGGLAYAILMSTKIEKADVSEIQRQTL</sequence>
<evidence type="ECO:0000256" key="5">
    <source>
        <dbReference type="ARBA" id="ARBA00023136"/>
    </source>
</evidence>
<name>A0ABW5PRK4_9BACI</name>
<evidence type="ECO:0000256" key="2">
    <source>
        <dbReference type="ARBA" id="ARBA00008974"/>
    </source>
</evidence>
<comment type="caution">
    <text evidence="7">The sequence shown here is derived from an EMBL/GenBank/DDBJ whole genome shotgun (WGS) entry which is preliminary data.</text>
</comment>
<evidence type="ECO:0000256" key="4">
    <source>
        <dbReference type="ARBA" id="ARBA00022989"/>
    </source>
</evidence>
<feature type="transmembrane region" description="Helical" evidence="6">
    <location>
        <begin position="225"/>
        <end position="244"/>
    </location>
</feature>
<dbReference type="PANTHER" id="PTHR30618:SF0">
    <property type="entry name" value="PURINE-URACIL PERMEASE NCS1"/>
    <property type="match status" value="1"/>
</dbReference>
<evidence type="ECO:0000313" key="7">
    <source>
        <dbReference type="EMBL" id="MFD2617508.1"/>
    </source>
</evidence>
<protein>
    <submittedName>
        <fullName evidence="7">NCS1 family nucleobase:cation symporter-1</fullName>
    </submittedName>
</protein>
<reference evidence="8" key="1">
    <citation type="journal article" date="2019" name="Int. J. Syst. Evol. Microbiol.">
        <title>The Global Catalogue of Microorganisms (GCM) 10K type strain sequencing project: providing services to taxonomists for standard genome sequencing and annotation.</title>
        <authorList>
            <consortium name="The Broad Institute Genomics Platform"/>
            <consortium name="The Broad Institute Genome Sequencing Center for Infectious Disease"/>
            <person name="Wu L."/>
            <person name="Ma J."/>
        </authorList>
    </citation>
    <scope>NUCLEOTIDE SEQUENCE [LARGE SCALE GENOMIC DNA]</scope>
    <source>
        <strain evidence="8">TISTR 2241</strain>
    </source>
</reference>
<feature type="transmembrane region" description="Helical" evidence="6">
    <location>
        <begin position="186"/>
        <end position="205"/>
    </location>
</feature>
<keyword evidence="3 6" id="KW-0812">Transmembrane</keyword>
<keyword evidence="8" id="KW-1185">Reference proteome</keyword>
<comment type="similarity">
    <text evidence="2">Belongs to the purine-cytosine permease (2.A.39) family.</text>
</comment>
<feature type="transmembrane region" description="Helical" evidence="6">
    <location>
        <begin position="111"/>
        <end position="130"/>
    </location>
</feature>
<evidence type="ECO:0000313" key="8">
    <source>
        <dbReference type="Proteomes" id="UP001597458"/>
    </source>
</evidence>
<comment type="subcellular location">
    <subcellularLocation>
        <location evidence="1">Membrane</location>
        <topology evidence="1">Multi-pass membrane protein</topology>
    </subcellularLocation>
</comment>
<dbReference type="CDD" id="cd11485">
    <property type="entry name" value="SLC-NCS1sbd_YbbW-like"/>
    <property type="match status" value="1"/>
</dbReference>
<dbReference type="EMBL" id="JBHUMR010000012">
    <property type="protein sequence ID" value="MFD2617508.1"/>
    <property type="molecule type" value="Genomic_DNA"/>
</dbReference>
<gene>
    <name evidence="7" type="ORF">ACFSTF_09355</name>
</gene>
<keyword evidence="4 6" id="KW-1133">Transmembrane helix</keyword>
<dbReference type="PANTHER" id="PTHR30618">
    <property type="entry name" value="NCS1 FAMILY PURINE/PYRIMIDINE TRANSPORTER"/>
    <property type="match status" value="1"/>
</dbReference>
<feature type="transmembrane region" description="Helical" evidence="6">
    <location>
        <begin position="62"/>
        <end position="82"/>
    </location>
</feature>
<feature type="transmembrane region" description="Helical" evidence="6">
    <location>
        <begin position="418"/>
        <end position="441"/>
    </location>
</feature>
<feature type="transmembrane region" description="Helical" evidence="6">
    <location>
        <begin position="264"/>
        <end position="287"/>
    </location>
</feature>
<dbReference type="InterPro" id="IPR001248">
    <property type="entry name" value="Pur-cyt_permease"/>
</dbReference>
<evidence type="ECO:0000256" key="6">
    <source>
        <dbReference type="SAM" id="Phobius"/>
    </source>
</evidence>